<dbReference type="PANTHER" id="PTHR36842">
    <property type="entry name" value="PROTEIN TOLB HOMOLOG"/>
    <property type="match status" value="1"/>
</dbReference>
<accession>A0A328TYI2</accession>
<evidence type="ECO:0000313" key="1">
    <source>
        <dbReference type="EMBL" id="RAP74563.1"/>
    </source>
</evidence>
<evidence type="ECO:0008006" key="3">
    <source>
        <dbReference type="Google" id="ProtNLM"/>
    </source>
</evidence>
<dbReference type="Proteomes" id="UP000249260">
    <property type="component" value="Unassembled WGS sequence"/>
</dbReference>
<comment type="caution">
    <text evidence="1">The sequence shown here is derived from an EMBL/GenBank/DDBJ whole genome shotgun (WGS) entry which is preliminary data.</text>
</comment>
<organism evidence="1 2">
    <name type="scientific">Paenibacillus montanisoli</name>
    <dbReference type="NCBI Taxonomy" id="2081970"/>
    <lineage>
        <taxon>Bacteria</taxon>
        <taxon>Bacillati</taxon>
        <taxon>Bacillota</taxon>
        <taxon>Bacilli</taxon>
        <taxon>Bacillales</taxon>
        <taxon>Paenibacillaceae</taxon>
        <taxon>Paenibacillus</taxon>
    </lineage>
</organism>
<evidence type="ECO:0000313" key="2">
    <source>
        <dbReference type="Proteomes" id="UP000249260"/>
    </source>
</evidence>
<dbReference type="Gene3D" id="2.120.10.30">
    <property type="entry name" value="TolB, C-terminal domain"/>
    <property type="match status" value="1"/>
</dbReference>
<dbReference type="OrthoDB" id="9774911at2"/>
<dbReference type="InterPro" id="IPR011042">
    <property type="entry name" value="6-blade_b-propeller_TolB-like"/>
</dbReference>
<sequence>MLGRLFFFLRVGLYKNWQSRPYYCRQPIDADGGHMKNRFGTIWIGQARGRRILAAVLAVIAVVWMVGINQTQARAERPPQDKPLLAAFVRGGALWMKENDNERQLTRAEHVRSPEWSHDGQWLAYSTGETAQQLWMLHAPTRTKHVVETTGIFEGGYKWSPRSGLLAYLKDQRLYVVGQQEGAQPVEVTRSVGKISSFAWLPEGDGFVVSTQAELLPDGWTPVRLMRIKMPVDGGSAQADQLYVLPTQLNELPVVGTSTFKWSATGKWMAFLATPTASLSADSNTLCVLSADGATFKPVDQMANNADWFQWSMEDDKLAYIGGIGREATSNKQLRVTSVPDIQPRSDFTPAGYVDQALTWRSPVDIVVSRAKAVTADESPAQKPFPFLVNVRVDGERQKRITKSAAGYGDYGPESLGVNGLGWVRSNRSMANVLVAAPGQSGNRAVRWIADIDQGSNYYEQWDWHTVLRFFVR</sequence>
<keyword evidence="2" id="KW-1185">Reference proteome</keyword>
<dbReference type="AlphaFoldDB" id="A0A328TYI2"/>
<proteinExistence type="predicted"/>
<protein>
    <recommendedName>
        <fullName evidence="3">Translocation protein TolB</fullName>
    </recommendedName>
</protein>
<dbReference type="SUPFAM" id="SSF82171">
    <property type="entry name" value="DPP6 N-terminal domain-like"/>
    <property type="match status" value="1"/>
</dbReference>
<dbReference type="PANTHER" id="PTHR36842:SF1">
    <property type="entry name" value="PROTEIN TOLB"/>
    <property type="match status" value="1"/>
</dbReference>
<name>A0A328TYI2_9BACL</name>
<reference evidence="1 2" key="1">
    <citation type="submission" date="2018-06" db="EMBL/GenBank/DDBJ databases">
        <title>Paenibacillus montanisoli sp. nov., isolated from mountain area soil.</title>
        <authorList>
            <person name="Wu M."/>
        </authorList>
    </citation>
    <scope>NUCLEOTIDE SEQUENCE [LARGE SCALE GENOMIC DNA]</scope>
    <source>
        <strain evidence="1 2">RA17</strain>
    </source>
</reference>
<dbReference type="EMBL" id="QLUW01000004">
    <property type="protein sequence ID" value="RAP74563.1"/>
    <property type="molecule type" value="Genomic_DNA"/>
</dbReference>
<gene>
    <name evidence="1" type="ORF">DL346_21100</name>
</gene>